<name>A0ABD8ABQ1_9EURY</name>
<organism evidence="1 2">
    <name type="scientific">Methanoculleus palmolei</name>
    <dbReference type="NCBI Taxonomy" id="72612"/>
    <lineage>
        <taxon>Archaea</taxon>
        <taxon>Methanobacteriati</taxon>
        <taxon>Methanobacteriota</taxon>
        <taxon>Stenosarchaea group</taxon>
        <taxon>Methanomicrobia</taxon>
        <taxon>Methanomicrobiales</taxon>
        <taxon>Methanomicrobiaceae</taxon>
        <taxon>Methanoculleus</taxon>
    </lineage>
</organism>
<dbReference type="Proteomes" id="UP001626603">
    <property type="component" value="Chromosome"/>
</dbReference>
<evidence type="ECO:0000313" key="1">
    <source>
        <dbReference type="EMBL" id="WOX56578.1"/>
    </source>
</evidence>
<sequence>MSGLEEKAPAPSSTEEEVVVEGVDPAHLLTLLAASRGRIFRESS</sequence>
<dbReference type="AlphaFoldDB" id="A0ABD8ABQ1"/>
<accession>A0ABD8ABQ1</accession>
<gene>
    <name evidence="1" type="ORF">R6Y95_04385</name>
</gene>
<evidence type="ECO:0000313" key="2">
    <source>
        <dbReference type="Proteomes" id="UP001626603"/>
    </source>
</evidence>
<protein>
    <submittedName>
        <fullName evidence="1">Uncharacterized protein</fullName>
    </submittedName>
</protein>
<keyword evidence="2" id="KW-1185">Reference proteome</keyword>
<dbReference type="EMBL" id="CP137641">
    <property type="protein sequence ID" value="WOX56578.1"/>
    <property type="molecule type" value="Genomic_DNA"/>
</dbReference>
<proteinExistence type="predicted"/>
<reference evidence="1 2" key="1">
    <citation type="submission" date="2023-10" db="EMBL/GenBank/DDBJ databases">
        <title>The complete genome sequence of Methanoculleus palmolei DSM 4273.</title>
        <authorList>
            <person name="Lai S.-J."/>
            <person name="You Y.-T."/>
            <person name="Chen S.-C."/>
        </authorList>
    </citation>
    <scope>NUCLEOTIDE SEQUENCE [LARGE SCALE GENOMIC DNA]</scope>
    <source>
        <strain evidence="1 2">DSM 4273</strain>
    </source>
</reference>